<name>A0A379FN42_PRORE</name>
<evidence type="ECO:0000313" key="2">
    <source>
        <dbReference type="Proteomes" id="UP000254208"/>
    </source>
</evidence>
<gene>
    <name evidence="1" type="ORF">NCTC11801_01094</name>
</gene>
<dbReference type="EMBL" id="UGTZ01000001">
    <property type="protein sequence ID" value="SUC30169.1"/>
    <property type="molecule type" value="Genomic_DNA"/>
</dbReference>
<reference evidence="1 2" key="1">
    <citation type="submission" date="2018-06" db="EMBL/GenBank/DDBJ databases">
        <authorList>
            <consortium name="Pathogen Informatics"/>
            <person name="Doyle S."/>
        </authorList>
    </citation>
    <scope>NUCLEOTIDE SEQUENCE [LARGE SCALE GENOMIC DNA]</scope>
    <source>
        <strain evidence="1 2">NCTC11801</strain>
    </source>
</reference>
<dbReference type="Proteomes" id="UP000254208">
    <property type="component" value="Unassembled WGS sequence"/>
</dbReference>
<dbReference type="AlphaFoldDB" id="A0A379FN42"/>
<evidence type="ECO:0000313" key="1">
    <source>
        <dbReference type="EMBL" id="SUC30169.1"/>
    </source>
</evidence>
<accession>A0A379FN42</accession>
<organism evidence="1 2">
    <name type="scientific">Providencia rettgeri</name>
    <dbReference type="NCBI Taxonomy" id="587"/>
    <lineage>
        <taxon>Bacteria</taxon>
        <taxon>Pseudomonadati</taxon>
        <taxon>Pseudomonadota</taxon>
        <taxon>Gammaproteobacteria</taxon>
        <taxon>Enterobacterales</taxon>
        <taxon>Morganellaceae</taxon>
        <taxon>Providencia</taxon>
    </lineage>
</organism>
<proteinExistence type="predicted"/>
<protein>
    <submittedName>
        <fullName evidence="1">Uncharacterized protein</fullName>
    </submittedName>
</protein>
<sequence>MTDKKQLTEMDNAPKLWFTSGELAAIGKEKAGDPTRYPEYKEMDIPTTAKGVRVRLESITALHPPLSQEEP</sequence>